<comment type="caution">
    <text evidence="2">The sequence shown here is derived from an EMBL/GenBank/DDBJ whole genome shotgun (WGS) entry which is preliminary data.</text>
</comment>
<organism evidence="2 3">
    <name type="scientific">Rotaria socialis</name>
    <dbReference type="NCBI Taxonomy" id="392032"/>
    <lineage>
        <taxon>Eukaryota</taxon>
        <taxon>Metazoa</taxon>
        <taxon>Spiralia</taxon>
        <taxon>Gnathifera</taxon>
        <taxon>Rotifera</taxon>
        <taxon>Eurotatoria</taxon>
        <taxon>Bdelloidea</taxon>
        <taxon>Philodinida</taxon>
        <taxon>Philodinidae</taxon>
        <taxon>Rotaria</taxon>
    </lineage>
</organism>
<dbReference type="InterPro" id="IPR003186">
    <property type="entry name" value="PA28_C"/>
</dbReference>
<accession>A0A821LSW6</accession>
<dbReference type="EMBL" id="CAJOBR010003851">
    <property type="protein sequence ID" value="CAF4755151.1"/>
    <property type="molecule type" value="Genomic_DNA"/>
</dbReference>
<reference evidence="2" key="1">
    <citation type="submission" date="2021-02" db="EMBL/GenBank/DDBJ databases">
        <authorList>
            <person name="Nowell W R."/>
        </authorList>
    </citation>
    <scope>NUCLEOTIDE SEQUENCE</scope>
</reference>
<protein>
    <recommendedName>
        <fullName evidence="1">Proteasome activator PA28 C-terminal domain-containing protein</fullName>
    </recommendedName>
</protein>
<dbReference type="Pfam" id="PF02252">
    <property type="entry name" value="PA28_C"/>
    <property type="match status" value="1"/>
</dbReference>
<dbReference type="GO" id="GO:0008537">
    <property type="term" value="C:proteasome activator complex"/>
    <property type="evidence" value="ECO:0007669"/>
    <property type="project" value="InterPro"/>
</dbReference>
<evidence type="ECO:0000259" key="1">
    <source>
        <dbReference type="Pfam" id="PF02252"/>
    </source>
</evidence>
<dbReference type="SUPFAM" id="SSF47216">
    <property type="entry name" value="Proteasome activator"/>
    <property type="match status" value="1"/>
</dbReference>
<feature type="domain" description="Proteasome activator PA28 C-terminal" evidence="1">
    <location>
        <begin position="21"/>
        <end position="120"/>
    </location>
</feature>
<name>A0A821LSW6_9BILA</name>
<dbReference type="InterPro" id="IPR036252">
    <property type="entry name" value="Proteasome_activ_sf"/>
</dbReference>
<sequence>MYSSNALLQEYQISRLSNSPVQNYLHNLIEIVEYLTVWLELEISSYSDRHDCSAVIQNEINDEITSIKLNCVAYIDQIVDYREQRALASKELFKRPHVDDNYHLIANLDYQLRRNFKVMLI</sequence>
<dbReference type="Gene3D" id="1.20.120.180">
    <property type="entry name" value="Proteasome activator pa28, C-terminal domain"/>
    <property type="match status" value="1"/>
</dbReference>
<gene>
    <name evidence="2" type="ORF">QYT958_LOCUS21262</name>
</gene>
<dbReference type="AlphaFoldDB" id="A0A821LSW6"/>
<evidence type="ECO:0000313" key="3">
    <source>
        <dbReference type="Proteomes" id="UP000663848"/>
    </source>
</evidence>
<proteinExistence type="predicted"/>
<dbReference type="InterPro" id="IPR036997">
    <property type="entry name" value="PA28_C_sf"/>
</dbReference>
<evidence type="ECO:0000313" key="2">
    <source>
        <dbReference type="EMBL" id="CAF4755151.1"/>
    </source>
</evidence>
<dbReference type="Proteomes" id="UP000663848">
    <property type="component" value="Unassembled WGS sequence"/>
</dbReference>